<name>A0A0P0ZB00_9HYPH</name>
<dbReference type="AlphaFoldDB" id="A0A0P0ZB00"/>
<accession>A0A0P0ZB00</accession>
<dbReference type="GO" id="GO:0003700">
    <property type="term" value="F:DNA-binding transcription factor activity"/>
    <property type="evidence" value="ECO:0007669"/>
    <property type="project" value="InterPro"/>
</dbReference>
<evidence type="ECO:0000256" key="2">
    <source>
        <dbReference type="ARBA" id="ARBA00023125"/>
    </source>
</evidence>
<keyword evidence="3" id="KW-0804">Transcription</keyword>
<dbReference type="PRINTS" id="PR00778">
    <property type="entry name" value="HTHARSR"/>
</dbReference>
<dbReference type="EMBL" id="LC066397">
    <property type="protein sequence ID" value="BAT31456.1"/>
    <property type="molecule type" value="Genomic_DNA"/>
</dbReference>
<dbReference type="InterPro" id="IPR036390">
    <property type="entry name" value="WH_DNA-bd_sf"/>
</dbReference>
<keyword evidence="1" id="KW-0805">Transcription regulation</keyword>
<dbReference type="Gene3D" id="1.10.10.10">
    <property type="entry name" value="Winged helix-like DNA-binding domain superfamily/Winged helix DNA-binding domain"/>
    <property type="match status" value="1"/>
</dbReference>
<dbReference type="PANTHER" id="PTHR43132">
    <property type="entry name" value="ARSENICAL RESISTANCE OPERON REPRESSOR ARSR-RELATED"/>
    <property type="match status" value="1"/>
</dbReference>
<dbReference type="SUPFAM" id="SSF46785">
    <property type="entry name" value="Winged helix' DNA-binding domain"/>
    <property type="match status" value="1"/>
</dbReference>
<protein>
    <submittedName>
        <fullName evidence="5">Transcriptional regulator protein, ArsR family</fullName>
    </submittedName>
</protein>
<dbReference type="InterPro" id="IPR001845">
    <property type="entry name" value="HTH_ArsR_DNA-bd_dom"/>
</dbReference>
<organism evidence="5">
    <name type="scientific">Fulvimarina pelagi</name>
    <dbReference type="NCBI Taxonomy" id="217511"/>
    <lineage>
        <taxon>Bacteria</taxon>
        <taxon>Pseudomonadati</taxon>
        <taxon>Pseudomonadota</taxon>
        <taxon>Alphaproteobacteria</taxon>
        <taxon>Hyphomicrobiales</taxon>
        <taxon>Aurantimonadaceae</taxon>
        <taxon>Fulvimarina</taxon>
    </lineage>
</organism>
<evidence type="ECO:0000256" key="3">
    <source>
        <dbReference type="ARBA" id="ARBA00023163"/>
    </source>
</evidence>
<evidence type="ECO:0000313" key="5">
    <source>
        <dbReference type="EMBL" id="BAT31456.1"/>
    </source>
</evidence>
<evidence type="ECO:0000259" key="4">
    <source>
        <dbReference type="PROSITE" id="PS50987"/>
    </source>
</evidence>
<dbReference type="OrthoDB" id="194599at2"/>
<dbReference type="NCBIfam" id="NF033788">
    <property type="entry name" value="HTH_metalloreg"/>
    <property type="match status" value="1"/>
</dbReference>
<dbReference type="InterPro" id="IPR051011">
    <property type="entry name" value="Metal_resp_trans_reg"/>
</dbReference>
<evidence type="ECO:0000256" key="1">
    <source>
        <dbReference type="ARBA" id="ARBA00023015"/>
    </source>
</evidence>
<proteinExistence type="predicted"/>
<reference evidence="5" key="1">
    <citation type="journal article" date="2015" name="Proc. Natl. Acad. Sci. U.S.A.">
        <title>Bacterial clade with the ribosomal RNA operon on a small plasmid rather than the chromosome.</title>
        <authorList>
            <person name="Anda M."/>
            <person name="Ohtsubo Y."/>
            <person name="Okubo T."/>
            <person name="Sugawara M."/>
            <person name="Nagata Y."/>
            <person name="Tsuda M."/>
            <person name="Minamisawa K."/>
            <person name="Mitsui H."/>
        </authorList>
    </citation>
    <scope>NUCLEOTIDE SEQUENCE</scope>
    <source>
        <strain evidence="5">DSM 15513</strain>
    </source>
</reference>
<dbReference type="InterPro" id="IPR011991">
    <property type="entry name" value="ArsR-like_HTH"/>
</dbReference>
<dbReference type="RefSeq" id="WP_148227455.1">
    <property type="nucleotide sequence ID" value="NZ_BBWO01000005.1"/>
</dbReference>
<dbReference type="PROSITE" id="PS50987">
    <property type="entry name" value="HTH_ARSR_2"/>
    <property type="match status" value="1"/>
</dbReference>
<dbReference type="Pfam" id="PF01022">
    <property type="entry name" value="HTH_5"/>
    <property type="match status" value="1"/>
</dbReference>
<dbReference type="CDD" id="cd00090">
    <property type="entry name" value="HTH_ARSR"/>
    <property type="match status" value="1"/>
</dbReference>
<dbReference type="PANTHER" id="PTHR43132:SF2">
    <property type="entry name" value="ARSENICAL RESISTANCE OPERON REPRESSOR ARSR-RELATED"/>
    <property type="match status" value="1"/>
</dbReference>
<keyword evidence="2" id="KW-0238">DNA-binding</keyword>
<dbReference type="SMART" id="SM00418">
    <property type="entry name" value="HTH_ARSR"/>
    <property type="match status" value="1"/>
</dbReference>
<dbReference type="GO" id="GO:0003677">
    <property type="term" value="F:DNA binding"/>
    <property type="evidence" value="ECO:0007669"/>
    <property type="project" value="UniProtKB-KW"/>
</dbReference>
<feature type="domain" description="HTH arsR-type" evidence="4">
    <location>
        <begin position="11"/>
        <end position="105"/>
    </location>
</feature>
<dbReference type="InterPro" id="IPR036388">
    <property type="entry name" value="WH-like_DNA-bd_sf"/>
</dbReference>
<sequence length="116" mass="12780">MSKLATSDIEMLEDRSEEVAAILSLIANPARLRILCLLAEGEMQVGALAERVGLSQSALSQHLAKLRAGGAVETRRDRQTIYYRLAPGDVRSVMESLYEIFCEPERERAGKGMAQT</sequence>